<proteinExistence type="inferred from homology"/>
<evidence type="ECO:0000256" key="3">
    <source>
        <dbReference type="ARBA" id="ARBA00023065"/>
    </source>
</evidence>
<sequence>MMNRIFYLARPPYFKTKTLKNQNNSKIKGDDVFDVRKLTKSNTISNDMQPNSNDNDLDHLDNPLKEPIESITSFINTQPIPPEQIQNEKDNKMTNKKEIRATKSKVMSLPNQPLNPSETITEDNVYSLILQKQNIAFTELIQTFLPKSEHLQTKEIMDNIAQKLATIVKRLNVEEKIIQHMIAFIQQEAAEKVEEIEAKAEEEFNIEKKSKIQHSNLANASRLSILKARDDYVQSLKEEARKQLVILTKYTTILANLIAQGLFLLMETDITLRCRRNDFSLVQQLIPDAIQRYKQELKQKDIKITIDDKNFIADDSFIFLVKNLIFYYFSAGGIELYAMGGKIKVSNTIEARLSMIFNQILLEIQAKLFGINQNRKYHD</sequence>
<evidence type="ECO:0000313" key="4">
    <source>
        <dbReference type="EMBL" id="CAF3345450.1"/>
    </source>
</evidence>
<dbReference type="InterPro" id="IPR038495">
    <property type="entry name" value="ATPase_E_C"/>
</dbReference>
<gene>
    <name evidence="4" type="ORF">KIK155_LOCUS3112</name>
</gene>
<evidence type="ECO:0000256" key="1">
    <source>
        <dbReference type="ARBA" id="ARBA00005901"/>
    </source>
</evidence>
<dbReference type="GO" id="GO:0046961">
    <property type="term" value="F:proton-transporting ATPase activity, rotational mechanism"/>
    <property type="evidence" value="ECO:0007669"/>
    <property type="project" value="InterPro"/>
</dbReference>
<dbReference type="InterPro" id="IPR002842">
    <property type="entry name" value="ATPase_V1_Esu"/>
</dbReference>
<keyword evidence="3" id="KW-0406">Ion transport</keyword>
<comment type="caution">
    <text evidence="4">The sequence shown here is derived from an EMBL/GenBank/DDBJ whole genome shotgun (WGS) entry which is preliminary data.</text>
</comment>
<keyword evidence="2" id="KW-0813">Transport</keyword>
<dbReference type="Proteomes" id="UP000663865">
    <property type="component" value="Unassembled WGS sequence"/>
</dbReference>
<dbReference type="Gene3D" id="6.10.250.1620">
    <property type="match status" value="1"/>
</dbReference>
<protein>
    <submittedName>
        <fullName evidence="4">Uncharacterized protein</fullName>
    </submittedName>
</protein>
<accession>A0A817VYA2</accession>
<name>A0A817VYA2_9BILA</name>
<dbReference type="Gene3D" id="3.30.2320.30">
    <property type="entry name" value="ATP synthase, E subunit, C-terminal"/>
    <property type="match status" value="1"/>
</dbReference>
<dbReference type="AlphaFoldDB" id="A0A817VYA2"/>
<comment type="similarity">
    <text evidence="1">Belongs to the V-ATPase E subunit family.</text>
</comment>
<organism evidence="4 5">
    <name type="scientific">Rotaria socialis</name>
    <dbReference type="NCBI Taxonomy" id="392032"/>
    <lineage>
        <taxon>Eukaryota</taxon>
        <taxon>Metazoa</taxon>
        <taxon>Spiralia</taxon>
        <taxon>Gnathifera</taxon>
        <taxon>Rotifera</taxon>
        <taxon>Eurotatoria</taxon>
        <taxon>Bdelloidea</taxon>
        <taxon>Philodinida</taxon>
        <taxon>Philodinidae</taxon>
        <taxon>Rotaria</taxon>
    </lineage>
</organism>
<dbReference type="Pfam" id="PF01991">
    <property type="entry name" value="vATP-synt_E"/>
    <property type="match status" value="1"/>
</dbReference>
<evidence type="ECO:0000313" key="5">
    <source>
        <dbReference type="Proteomes" id="UP000663865"/>
    </source>
</evidence>
<dbReference type="EMBL" id="CAJNYV010000116">
    <property type="protein sequence ID" value="CAF3345450.1"/>
    <property type="molecule type" value="Genomic_DNA"/>
</dbReference>
<dbReference type="PANTHER" id="PTHR45715">
    <property type="entry name" value="ATPASE H+-TRANSPORTING V1 SUBUNIT E1A-RELATED"/>
    <property type="match status" value="1"/>
</dbReference>
<dbReference type="GO" id="GO:0033178">
    <property type="term" value="C:proton-transporting two-sector ATPase complex, catalytic domain"/>
    <property type="evidence" value="ECO:0007669"/>
    <property type="project" value="InterPro"/>
</dbReference>
<dbReference type="SUPFAM" id="SSF160527">
    <property type="entry name" value="V-type ATPase subunit E-like"/>
    <property type="match status" value="1"/>
</dbReference>
<reference evidence="4" key="1">
    <citation type="submission" date="2021-02" db="EMBL/GenBank/DDBJ databases">
        <authorList>
            <person name="Nowell W R."/>
        </authorList>
    </citation>
    <scope>NUCLEOTIDE SEQUENCE</scope>
</reference>
<evidence type="ECO:0000256" key="2">
    <source>
        <dbReference type="ARBA" id="ARBA00022448"/>
    </source>
</evidence>